<dbReference type="InterPro" id="IPR042178">
    <property type="entry name" value="Serpin_sf_1"/>
</dbReference>
<dbReference type="GO" id="GO:0004867">
    <property type="term" value="F:serine-type endopeptidase inhibitor activity"/>
    <property type="evidence" value="ECO:0007669"/>
    <property type="project" value="UniProtKB-KW"/>
</dbReference>
<dbReference type="FunFam" id="3.30.497.10:FF:000012">
    <property type="entry name" value="Predicted protein"/>
    <property type="match status" value="1"/>
</dbReference>
<keyword evidence="3" id="KW-0722">Serine protease inhibitor</keyword>
<dbReference type="CDD" id="cd02043">
    <property type="entry name" value="serpinP_plants"/>
    <property type="match status" value="1"/>
</dbReference>
<keyword evidence="7" id="KW-1185">Reference proteome</keyword>
<dbReference type="InterPro" id="IPR023795">
    <property type="entry name" value="Serpin_CS"/>
</dbReference>
<dbReference type="InterPro" id="IPR000215">
    <property type="entry name" value="Serpin_fam"/>
</dbReference>
<dbReference type="EMBL" id="CAMAPF010000108">
    <property type="protein sequence ID" value="CAH9100406.1"/>
    <property type="molecule type" value="Genomic_DNA"/>
</dbReference>
<gene>
    <name evidence="6" type="ORF">CEPIT_LOCUS15277</name>
</gene>
<evidence type="ECO:0000256" key="1">
    <source>
        <dbReference type="ARBA" id="ARBA00009500"/>
    </source>
</evidence>
<dbReference type="GO" id="GO:0005615">
    <property type="term" value="C:extracellular space"/>
    <property type="evidence" value="ECO:0007669"/>
    <property type="project" value="InterPro"/>
</dbReference>
<dbReference type="SMART" id="SM00093">
    <property type="entry name" value="SERPIN"/>
    <property type="match status" value="1"/>
</dbReference>
<evidence type="ECO:0000256" key="2">
    <source>
        <dbReference type="ARBA" id="ARBA00022690"/>
    </source>
</evidence>
<sequence length="394" mass="43210">MDLRESIRNHVEVSFKLAKHVFSTEITEIKGDSNLVFSPLSVNVVLGLIAAGSKGPTLDQLLAFLNSKSTEDLNAFSSQIVSVIFADGSSVGGPLLSVANGAWIEQTLPLKDSFKHVVNTVYKAVSESVDFQHRAIEVANQVNSWVEKETGGLIKEILPAGAVDNTTRLILANALYFKGAWAEKFNASETKDREFHLLNGSTIQVPFMSSKKKQYLKAFNGFKVLGLPYKQGEDKRRFSMYFFLPDAKDGLPSLMDKITSEPRLLEHHLPNHPVEVGEFLIPKFKISFGLETSKALKELGVVLPFTGGGLTEMVDSPTVGGNLCVSQIFHKSFIEVNEEGTEAAAATAATVMLRCLLVEDKVDFVADHPFLFFIREDLTGVIVFIGTVINPLSD</sequence>
<reference evidence="6" key="1">
    <citation type="submission" date="2022-07" db="EMBL/GenBank/DDBJ databases">
        <authorList>
            <person name="Macas J."/>
            <person name="Novak P."/>
            <person name="Neumann P."/>
        </authorList>
    </citation>
    <scope>NUCLEOTIDE SEQUENCE</scope>
</reference>
<feature type="domain" description="Serpin" evidence="5">
    <location>
        <begin position="20"/>
        <end position="391"/>
    </location>
</feature>
<comment type="similarity">
    <text evidence="1 4">Belongs to the serpin family.</text>
</comment>
<evidence type="ECO:0000256" key="3">
    <source>
        <dbReference type="ARBA" id="ARBA00022900"/>
    </source>
</evidence>
<dbReference type="InterPro" id="IPR036186">
    <property type="entry name" value="Serpin_sf"/>
</dbReference>
<dbReference type="Gene3D" id="2.30.39.10">
    <property type="entry name" value="Alpha-1-antitrypsin, domain 1"/>
    <property type="match status" value="1"/>
</dbReference>
<evidence type="ECO:0000256" key="4">
    <source>
        <dbReference type="RuleBase" id="RU000411"/>
    </source>
</evidence>
<proteinExistence type="inferred from homology"/>
<dbReference type="InterPro" id="IPR023796">
    <property type="entry name" value="Serpin_dom"/>
</dbReference>
<dbReference type="PANTHER" id="PTHR11461">
    <property type="entry name" value="SERINE PROTEASE INHIBITOR, SERPIN"/>
    <property type="match status" value="1"/>
</dbReference>
<dbReference type="PROSITE" id="PS00284">
    <property type="entry name" value="SERPIN"/>
    <property type="match status" value="1"/>
</dbReference>
<dbReference type="SUPFAM" id="SSF56574">
    <property type="entry name" value="Serpins"/>
    <property type="match status" value="1"/>
</dbReference>
<dbReference type="Proteomes" id="UP001152523">
    <property type="component" value="Unassembled WGS sequence"/>
</dbReference>
<comment type="caution">
    <text evidence="6">The sequence shown here is derived from an EMBL/GenBank/DDBJ whole genome shotgun (WGS) entry which is preliminary data.</text>
</comment>
<name>A0AAV0DGR7_9ASTE</name>
<dbReference type="AlphaFoldDB" id="A0AAV0DGR7"/>
<evidence type="ECO:0000313" key="7">
    <source>
        <dbReference type="Proteomes" id="UP001152523"/>
    </source>
</evidence>
<keyword evidence="2" id="KW-0646">Protease inhibitor</keyword>
<accession>A0AAV0DGR7</accession>
<dbReference type="InterPro" id="IPR042185">
    <property type="entry name" value="Serpin_sf_2"/>
</dbReference>
<organism evidence="6 7">
    <name type="scientific">Cuscuta epithymum</name>
    <dbReference type="NCBI Taxonomy" id="186058"/>
    <lineage>
        <taxon>Eukaryota</taxon>
        <taxon>Viridiplantae</taxon>
        <taxon>Streptophyta</taxon>
        <taxon>Embryophyta</taxon>
        <taxon>Tracheophyta</taxon>
        <taxon>Spermatophyta</taxon>
        <taxon>Magnoliopsida</taxon>
        <taxon>eudicotyledons</taxon>
        <taxon>Gunneridae</taxon>
        <taxon>Pentapetalae</taxon>
        <taxon>asterids</taxon>
        <taxon>lamiids</taxon>
        <taxon>Solanales</taxon>
        <taxon>Convolvulaceae</taxon>
        <taxon>Cuscuteae</taxon>
        <taxon>Cuscuta</taxon>
        <taxon>Cuscuta subgen. Cuscuta</taxon>
    </lineage>
</organism>
<dbReference type="Pfam" id="PF00079">
    <property type="entry name" value="Serpin"/>
    <property type="match status" value="1"/>
</dbReference>
<evidence type="ECO:0000259" key="5">
    <source>
        <dbReference type="SMART" id="SM00093"/>
    </source>
</evidence>
<dbReference type="PANTHER" id="PTHR11461:SF211">
    <property type="entry name" value="GH10112P-RELATED"/>
    <property type="match status" value="1"/>
</dbReference>
<evidence type="ECO:0000313" key="6">
    <source>
        <dbReference type="EMBL" id="CAH9100406.1"/>
    </source>
</evidence>
<protein>
    <recommendedName>
        <fullName evidence="5">Serpin domain-containing protein</fullName>
    </recommendedName>
</protein>
<dbReference type="Gene3D" id="3.30.497.10">
    <property type="entry name" value="Antithrombin, subunit I, domain 2"/>
    <property type="match status" value="1"/>
</dbReference>